<evidence type="ECO:0000313" key="2">
    <source>
        <dbReference type="EMBL" id="CAD5205937.1"/>
    </source>
</evidence>
<proteinExistence type="predicted"/>
<organism evidence="2 3">
    <name type="scientific">Bursaphelenchus okinawaensis</name>
    <dbReference type="NCBI Taxonomy" id="465554"/>
    <lineage>
        <taxon>Eukaryota</taxon>
        <taxon>Metazoa</taxon>
        <taxon>Ecdysozoa</taxon>
        <taxon>Nematoda</taxon>
        <taxon>Chromadorea</taxon>
        <taxon>Rhabditida</taxon>
        <taxon>Tylenchina</taxon>
        <taxon>Tylenchomorpha</taxon>
        <taxon>Aphelenchoidea</taxon>
        <taxon>Aphelenchoididae</taxon>
        <taxon>Bursaphelenchus</taxon>
    </lineage>
</organism>
<keyword evidence="3" id="KW-1185">Reference proteome</keyword>
<keyword evidence="1" id="KW-0812">Transmembrane</keyword>
<dbReference type="EMBL" id="CAJFDH010000001">
    <property type="protein sequence ID" value="CAD5205937.1"/>
    <property type="molecule type" value="Genomic_DNA"/>
</dbReference>
<protein>
    <submittedName>
        <fullName evidence="2">Uncharacterized protein</fullName>
    </submittedName>
</protein>
<feature type="transmembrane region" description="Helical" evidence="1">
    <location>
        <begin position="84"/>
        <end position="106"/>
    </location>
</feature>
<comment type="caution">
    <text evidence="2">The sequence shown here is derived from an EMBL/GenBank/DDBJ whole genome shotgun (WGS) entry which is preliminary data.</text>
</comment>
<accession>A0A811JRZ7</accession>
<dbReference type="EMBL" id="CAJFCW020000001">
    <property type="protein sequence ID" value="CAG9079887.1"/>
    <property type="molecule type" value="Genomic_DNA"/>
</dbReference>
<name>A0A811JRZ7_9BILA</name>
<evidence type="ECO:0000256" key="1">
    <source>
        <dbReference type="SAM" id="Phobius"/>
    </source>
</evidence>
<sequence length="120" mass="13231">MSMVGTSCGLQLFAIVWSIFSFCCCCPGLFGLIGLMTFAAFGLNIGSAVYWYMQTKDEYFKYVEKAEAQGVDVSHYKYYFITSYSLDLMVASAVVLLLVTIVAQVVQCLLGKAKDKPNGQ</sequence>
<keyword evidence="1" id="KW-1133">Transmembrane helix</keyword>
<gene>
    <name evidence="2" type="ORF">BOKJ2_LOCUS621</name>
</gene>
<reference evidence="2" key="1">
    <citation type="submission" date="2020-09" db="EMBL/GenBank/DDBJ databases">
        <authorList>
            <person name="Kikuchi T."/>
        </authorList>
    </citation>
    <scope>NUCLEOTIDE SEQUENCE</scope>
    <source>
        <strain evidence="2">SH1</strain>
    </source>
</reference>
<keyword evidence="1" id="KW-0472">Membrane</keyword>
<dbReference type="AlphaFoldDB" id="A0A811JRZ7"/>
<dbReference type="Proteomes" id="UP000783686">
    <property type="component" value="Unassembled WGS sequence"/>
</dbReference>
<evidence type="ECO:0000313" key="3">
    <source>
        <dbReference type="Proteomes" id="UP000614601"/>
    </source>
</evidence>
<dbReference type="Proteomes" id="UP000614601">
    <property type="component" value="Unassembled WGS sequence"/>
</dbReference>